<evidence type="ECO:0000256" key="2">
    <source>
        <dbReference type="ARBA" id="ARBA00022737"/>
    </source>
</evidence>
<keyword evidence="2" id="KW-0677">Repeat</keyword>
<evidence type="ECO:0000256" key="3">
    <source>
        <dbReference type="ARBA" id="ARBA00022942"/>
    </source>
</evidence>
<evidence type="ECO:0000313" key="7">
    <source>
        <dbReference type="Proteomes" id="UP001153292"/>
    </source>
</evidence>
<reference evidence="6" key="1">
    <citation type="submission" date="2021-12" db="EMBL/GenBank/DDBJ databases">
        <authorList>
            <person name="King R."/>
        </authorList>
    </citation>
    <scope>NUCLEOTIDE SEQUENCE</scope>
</reference>
<dbReference type="InterPro" id="IPR015943">
    <property type="entry name" value="WD40/YVTN_repeat-like_dom_sf"/>
</dbReference>
<dbReference type="Proteomes" id="UP001153292">
    <property type="component" value="Chromosome 4"/>
</dbReference>
<dbReference type="InterPro" id="IPR001680">
    <property type="entry name" value="WD40_rpt"/>
</dbReference>
<gene>
    <name evidence="6" type="ORF">CHILSU_LOCUS8605</name>
</gene>
<keyword evidence="1 5" id="KW-0853">WD repeat</keyword>
<proteinExistence type="inferred from homology"/>
<dbReference type="PROSITE" id="PS50294">
    <property type="entry name" value="WD_REPEATS_REGION"/>
    <property type="match status" value="2"/>
</dbReference>
<accession>A0ABN8B6X7</accession>
<feature type="repeat" description="WD" evidence="5">
    <location>
        <begin position="207"/>
        <end position="248"/>
    </location>
</feature>
<dbReference type="Gene3D" id="2.130.10.10">
    <property type="entry name" value="YVTN repeat-like/Quinoprotein amine dehydrogenase"/>
    <property type="match status" value="2"/>
</dbReference>
<organism evidence="6 7">
    <name type="scientific">Chilo suppressalis</name>
    <name type="common">Asiatic rice borer moth</name>
    <dbReference type="NCBI Taxonomy" id="168631"/>
    <lineage>
        <taxon>Eukaryota</taxon>
        <taxon>Metazoa</taxon>
        <taxon>Ecdysozoa</taxon>
        <taxon>Arthropoda</taxon>
        <taxon>Hexapoda</taxon>
        <taxon>Insecta</taxon>
        <taxon>Pterygota</taxon>
        <taxon>Neoptera</taxon>
        <taxon>Endopterygota</taxon>
        <taxon>Lepidoptera</taxon>
        <taxon>Glossata</taxon>
        <taxon>Ditrysia</taxon>
        <taxon>Pyraloidea</taxon>
        <taxon>Crambidae</taxon>
        <taxon>Crambinae</taxon>
        <taxon>Chilo</taxon>
    </lineage>
</organism>
<evidence type="ECO:0000256" key="1">
    <source>
        <dbReference type="ARBA" id="ARBA00022574"/>
    </source>
</evidence>
<feature type="repeat" description="WD" evidence="5">
    <location>
        <begin position="165"/>
        <end position="206"/>
    </location>
</feature>
<dbReference type="PANTHER" id="PTHR19857:SF19">
    <property type="entry name" value="26S PROTEASOME REGULATORY SUBUNIT RPN14"/>
    <property type="match status" value="1"/>
</dbReference>
<keyword evidence="7" id="KW-1185">Reference proteome</keyword>
<comment type="similarity">
    <text evidence="4">Belongs to the WD repeat PAAF1/RPN14 family.</text>
</comment>
<dbReference type="EMBL" id="OU963897">
    <property type="protein sequence ID" value="CAH0405246.1"/>
    <property type="molecule type" value="Genomic_DNA"/>
</dbReference>
<dbReference type="SUPFAM" id="SSF50978">
    <property type="entry name" value="WD40 repeat-like"/>
    <property type="match status" value="1"/>
</dbReference>
<dbReference type="InterPro" id="IPR051179">
    <property type="entry name" value="WD_repeat_multifunction"/>
</dbReference>
<evidence type="ECO:0000256" key="4">
    <source>
        <dbReference type="ARBA" id="ARBA00038321"/>
    </source>
</evidence>
<evidence type="ECO:0008006" key="8">
    <source>
        <dbReference type="Google" id="ProtNLM"/>
    </source>
</evidence>
<evidence type="ECO:0000256" key="5">
    <source>
        <dbReference type="PROSITE-ProRule" id="PRU00221"/>
    </source>
</evidence>
<dbReference type="PANTHER" id="PTHR19857">
    <property type="entry name" value="MITOCHONDRIAL DIVISION PROTEIN 1-RELATED"/>
    <property type="match status" value="1"/>
</dbReference>
<dbReference type="Pfam" id="PF00400">
    <property type="entry name" value="WD40"/>
    <property type="match status" value="3"/>
</dbReference>
<dbReference type="InterPro" id="IPR019775">
    <property type="entry name" value="WD40_repeat_CS"/>
</dbReference>
<dbReference type="PROSITE" id="PS50082">
    <property type="entry name" value="WD_REPEATS_2"/>
    <property type="match status" value="2"/>
</dbReference>
<dbReference type="SMART" id="SM00320">
    <property type="entry name" value="WD40"/>
    <property type="match status" value="5"/>
</dbReference>
<protein>
    <recommendedName>
        <fullName evidence="8">Proteasomal ATPase-associated factor 1</fullName>
    </recommendedName>
</protein>
<dbReference type="PROSITE" id="PS00678">
    <property type="entry name" value="WD_REPEATS_1"/>
    <property type="match status" value="1"/>
</dbReference>
<name>A0ABN8B6X7_CHISP</name>
<sequence length="428" mass="47728">MKFDEQRFYTYTRMIQETFYYILDLVKNRLMKNWCNWHKQPILPEERLVVTIRLPKQEAWISSKYLNEMSIHDKLKTSINSSDNKIKIIFTDNYQYISHGNFSLVVKHIKSGLKVAFVAPTKTHNVHKKAVLSLSIAENSLAVSSCEEDKLLVWDSRTSEILLDLKGHGGPVYKCRFFPSGIVAISAGADGSCRVWSAETGINPVTLKGHTMAVTDICIIEKGRNVISVSKDGSAKLWDVGESNCIGNVMEGHGPINCCDLATTADEHGVENEREVGTSNKLLVVGCESGLVLCSHIAKREEIYRKQLQSSCNACIVIDQTAIVGCADGKMIQLNLNNGDAVSEWNESASPVLSMIALPNQLFVVGRQDGTCTVLSLNKSYNMTRVQLTGSDCDGIRDLSFNGKWIFAGCRDTNVRKYDFNQIIVHYK</sequence>
<keyword evidence="3" id="KW-0647">Proteasome</keyword>
<evidence type="ECO:0000313" key="6">
    <source>
        <dbReference type="EMBL" id="CAH0405246.1"/>
    </source>
</evidence>
<dbReference type="InterPro" id="IPR036322">
    <property type="entry name" value="WD40_repeat_dom_sf"/>
</dbReference>